<comment type="caution">
    <text evidence="1">The sequence shown here is derived from an EMBL/GenBank/DDBJ whole genome shotgun (WGS) entry which is preliminary data.</text>
</comment>
<dbReference type="EMBL" id="BMOM01000025">
    <property type="protein sequence ID" value="GGM16724.1"/>
    <property type="molecule type" value="Genomic_DNA"/>
</dbReference>
<reference evidence="2" key="1">
    <citation type="journal article" date="2019" name="Int. J. Syst. Evol. Microbiol.">
        <title>The Global Catalogue of Microorganisms (GCM) 10K type strain sequencing project: providing services to taxonomists for standard genome sequencing and annotation.</title>
        <authorList>
            <consortium name="The Broad Institute Genomics Platform"/>
            <consortium name="The Broad Institute Genome Sequencing Center for Infectious Disease"/>
            <person name="Wu L."/>
            <person name="Ma J."/>
        </authorList>
    </citation>
    <scope>NUCLEOTIDE SEQUENCE [LARGE SCALE GENOMIC DNA]</scope>
    <source>
        <strain evidence="2">JCM 15443</strain>
    </source>
</reference>
<accession>A0ABQ2GY22</accession>
<gene>
    <name evidence="1" type="ORF">GCM10010841_26320</name>
</gene>
<protein>
    <submittedName>
        <fullName evidence="1">Uncharacterized protein</fullName>
    </submittedName>
</protein>
<sequence>MPFVWTALNHDGGRRIQLASRLLKALPTSRRKGLVADRKFTEWFRSPKRKRIKRAMCIRKNAVVDELRVDTCEGWTGALPG</sequence>
<organism evidence="1 2">
    <name type="scientific">Deinococcus aerophilus</name>
    <dbReference type="NCBI Taxonomy" id="522488"/>
    <lineage>
        <taxon>Bacteria</taxon>
        <taxon>Thermotogati</taxon>
        <taxon>Deinococcota</taxon>
        <taxon>Deinococci</taxon>
        <taxon>Deinococcales</taxon>
        <taxon>Deinococcaceae</taxon>
        <taxon>Deinococcus</taxon>
    </lineage>
</organism>
<evidence type="ECO:0000313" key="1">
    <source>
        <dbReference type="EMBL" id="GGM16724.1"/>
    </source>
</evidence>
<dbReference type="Proteomes" id="UP000661918">
    <property type="component" value="Unassembled WGS sequence"/>
</dbReference>
<proteinExistence type="predicted"/>
<keyword evidence="2" id="KW-1185">Reference proteome</keyword>
<name>A0ABQ2GY22_9DEIO</name>
<evidence type="ECO:0000313" key="2">
    <source>
        <dbReference type="Proteomes" id="UP000661918"/>
    </source>
</evidence>